<dbReference type="AlphaFoldDB" id="A0A3B0ZN99"/>
<dbReference type="SUPFAM" id="SSF47473">
    <property type="entry name" value="EF-hand"/>
    <property type="match status" value="1"/>
</dbReference>
<gene>
    <name evidence="1" type="ORF">MNBD_GAMMA17-984</name>
</gene>
<organism evidence="1">
    <name type="scientific">hydrothermal vent metagenome</name>
    <dbReference type="NCBI Taxonomy" id="652676"/>
    <lineage>
        <taxon>unclassified sequences</taxon>
        <taxon>metagenomes</taxon>
        <taxon>ecological metagenomes</taxon>
    </lineage>
</organism>
<accession>A0A3B0ZN99</accession>
<protein>
    <recommendedName>
        <fullName evidence="2">EF-hand domain-containing protein</fullName>
    </recommendedName>
</protein>
<sequence length="77" mass="8506">MYQKVLFSALAIMVSSAVYAADDNNFKMLDTDNSGTISEIEASALPALSAQWTKYDSNGNSELDEAEFARFETEEIE</sequence>
<dbReference type="Gene3D" id="1.10.238.10">
    <property type="entry name" value="EF-hand"/>
    <property type="match status" value="1"/>
</dbReference>
<evidence type="ECO:0000313" key="1">
    <source>
        <dbReference type="EMBL" id="VAW89663.1"/>
    </source>
</evidence>
<dbReference type="InterPro" id="IPR011992">
    <property type="entry name" value="EF-hand-dom_pair"/>
</dbReference>
<reference evidence="1" key="1">
    <citation type="submission" date="2018-06" db="EMBL/GenBank/DDBJ databases">
        <authorList>
            <person name="Zhirakovskaya E."/>
        </authorList>
    </citation>
    <scope>NUCLEOTIDE SEQUENCE</scope>
</reference>
<evidence type="ECO:0008006" key="2">
    <source>
        <dbReference type="Google" id="ProtNLM"/>
    </source>
</evidence>
<dbReference type="EMBL" id="UOFQ01000148">
    <property type="protein sequence ID" value="VAW89663.1"/>
    <property type="molecule type" value="Genomic_DNA"/>
</dbReference>
<proteinExistence type="predicted"/>
<name>A0A3B0ZN99_9ZZZZ</name>